<dbReference type="Pfam" id="PF15919">
    <property type="entry name" value="HicB_lk_antitox"/>
    <property type="match status" value="1"/>
</dbReference>
<keyword evidence="3" id="KW-1185">Reference proteome</keyword>
<dbReference type="EMBL" id="CP003025">
    <property type="protein sequence ID" value="AGS05810.1"/>
    <property type="molecule type" value="Genomic_DNA"/>
</dbReference>
<organism evidence="2 3">
    <name type="scientific">Streptococcus lutetiensis 033</name>
    <dbReference type="NCBI Taxonomy" id="1076934"/>
    <lineage>
        <taxon>Bacteria</taxon>
        <taxon>Bacillati</taxon>
        <taxon>Bacillota</taxon>
        <taxon>Bacilli</taxon>
        <taxon>Lactobacillales</taxon>
        <taxon>Streptococcaceae</taxon>
        <taxon>Streptococcus</taxon>
    </lineage>
</organism>
<name>A0AB33AMJ8_9STRE</name>
<dbReference type="KEGG" id="slu:KE3_1332"/>
<evidence type="ECO:0000313" key="2">
    <source>
        <dbReference type="EMBL" id="AGS05810.1"/>
    </source>
</evidence>
<dbReference type="AlphaFoldDB" id="A0AB33AMJ8"/>
<dbReference type="Gene3D" id="3.30.160.250">
    <property type="match status" value="1"/>
</dbReference>
<protein>
    <recommendedName>
        <fullName evidence="1">HicB-like antitoxin of toxin-antitoxin system domain-containing protein</fullName>
    </recommendedName>
</protein>
<feature type="domain" description="HicB-like antitoxin of toxin-antitoxin system" evidence="1">
    <location>
        <begin position="5"/>
        <end position="106"/>
    </location>
</feature>
<accession>A0AB33AMJ8</accession>
<evidence type="ECO:0000259" key="1">
    <source>
        <dbReference type="Pfam" id="PF15919"/>
    </source>
</evidence>
<dbReference type="InterPro" id="IPR031807">
    <property type="entry name" value="HicB-like"/>
</dbReference>
<proteinExistence type="predicted"/>
<dbReference type="InterPro" id="IPR035069">
    <property type="entry name" value="TTHA1013/TTHA0281-like"/>
</dbReference>
<dbReference type="RefSeq" id="WP_020917059.1">
    <property type="nucleotide sequence ID" value="NC_021900.1"/>
</dbReference>
<evidence type="ECO:0000313" key="3">
    <source>
        <dbReference type="Proteomes" id="UP000015268"/>
    </source>
</evidence>
<gene>
    <name evidence="2" type="ORF">KE3_1332</name>
</gene>
<reference evidence="2 3" key="1">
    <citation type="journal article" date="2013" name="BMC Microbiol.">
        <title>Dynamics of fecal microbial communities in children with diarrhea of unknown etiology and genomic analysis of associated Streptococcus lutetiensis.</title>
        <authorList>
            <person name="Jin D."/>
            <person name="Chen C."/>
            <person name="Li L."/>
            <person name="Lu S."/>
            <person name="Li Z."/>
            <person name="Zhou Z."/>
            <person name="Jing H."/>
            <person name="Xu Y."/>
            <person name="Du P."/>
            <person name="Wang H."/>
            <person name="Xiong Y."/>
            <person name="Zheng H."/>
            <person name="Bai X."/>
            <person name="Sun H."/>
            <person name="Wang L."/>
            <person name="Ye C."/>
            <person name="Gottschalk M."/>
            <person name="Xu J."/>
        </authorList>
    </citation>
    <scope>NUCLEOTIDE SEQUENCE [LARGE SCALE GENOMIC DNA]</scope>
    <source>
        <strain evidence="2 3">033</strain>
    </source>
</reference>
<dbReference type="SUPFAM" id="SSF143100">
    <property type="entry name" value="TTHA1013/TTHA0281-like"/>
    <property type="match status" value="1"/>
</dbReference>
<sequence length="135" mass="15205">MLKTYPAIFHKEEGGSFWVEFPGFGGETEGKDIEEAMKNAREMLESSLAAYLDEGLALPKVIDMSELTVDDGFITLIQADPSPYLKKTKAIRKNVTVAEWLVRLADCEQVNYSEVLTKDLEKKVATISFKIVQER</sequence>
<dbReference type="Proteomes" id="UP000015268">
    <property type="component" value="Chromosome"/>
</dbReference>